<dbReference type="CDD" id="cd00165">
    <property type="entry name" value="S4"/>
    <property type="match status" value="1"/>
</dbReference>
<comment type="caution">
    <text evidence="8">The sequence shown here is derived from an EMBL/GenBank/DDBJ whole genome shotgun (WGS) entry which is preliminary data.</text>
</comment>
<evidence type="ECO:0000256" key="4">
    <source>
        <dbReference type="ARBA" id="ARBA00031870"/>
    </source>
</evidence>
<evidence type="ECO:0000256" key="1">
    <source>
        <dbReference type="ARBA" id="ARBA00000073"/>
    </source>
</evidence>
<dbReference type="InterPro" id="IPR006145">
    <property type="entry name" value="PsdUridine_synth_RsuA/RluA"/>
</dbReference>
<dbReference type="GO" id="GO:0000455">
    <property type="term" value="P:enzyme-directed rRNA pseudouridine synthesis"/>
    <property type="evidence" value="ECO:0007669"/>
    <property type="project" value="UniProtKB-ARBA"/>
</dbReference>
<evidence type="ECO:0000256" key="6">
    <source>
        <dbReference type="PROSITE-ProRule" id="PRU00182"/>
    </source>
</evidence>
<evidence type="ECO:0000256" key="3">
    <source>
        <dbReference type="ARBA" id="ARBA00023235"/>
    </source>
</evidence>
<dbReference type="SMART" id="SM00363">
    <property type="entry name" value="S4"/>
    <property type="match status" value="1"/>
</dbReference>
<dbReference type="PROSITE" id="PS50889">
    <property type="entry name" value="S4"/>
    <property type="match status" value="1"/>
</dbReference>
<evidence type="ECO:0000313" key="8">
    <source>
        <dbReference type="EMBL" id="RGX32954.1"/>
    </source>
</evidence>
<dbReference type="SUPFAM" id="SSF55120">
    <property type="entry name" value="Pseudouridine synthase"/>
    <property type="match status" value="1"/>
</dbReference>
<keyword evidence="3" id="KW-0413">Isomerase</keyword>
<proteinExistence type="inferred from homology"/>
<dbReference type="Pfam" id="PF00849">
    <property type="entry name" value="PseudoU_synth_2"/>
    <property type="match status" value="1"/>
</dbReference>
<dbReference type="CDD" id="cd02869">
    <property type="entry name" value="PseudoU_synth_RluA_like"/>
    <property type="match status" value="1"/>
</dbReference>
<protein>
    <recommendedName>
        <fullName evidence="4">RNA pseudouridylate synthase</fullName>
    </recommendedName>
    <alternativeName>
        <fullName evidence="5">RNA-uridine isomerase</fullName>
    </alternativeName>
</protein>
<sequence length="342" mass="38385">MQTLIVTPNEAGQRLDKLLAKYMNQAGKGFLYKMMRKKNITLNGKKCDGSERLGEGDEIRLFLADETIAKFTGGGAAKPISGYYPKPDIIYEDSHILVVNKPAGLLSQKAREDDTSLNEAILNYLIDSGRMPVEQLRTFRPSICNRLDRNTSGLVVAGRSLAGLQVMNAVFKDRSIHKYYQCIVKGSLKEKQLIAGFLRKDEASNTVDIYPLEVENSVPIMTEYLPLAWGGGFTLLQVTLITGRSHQIRAHLASIGHPILGDFKYGDRSVNEEMKKRYGLRAQLLHSWKLVMPEDLAVPLDYLAGREFFAPLPEKFNRVLEGERMLPRQPFSAKNMSCPNGY</sequence>
<organism evidence="8 9">
    <name type="scientific">Enterocloster asparagiformis</name>
    <dbReference type="NCBI Taxonomy" id="333367"/>
    <lineage>
        <taxon>Bacteria</taxon>
        <taxon>Bacillati</taxon>
        <taxon>Bacillota</taxon>
        <taxon>Clostridia</taxon>
        <taxon>Lachnospirales</taxon>
        <taxon>Lachnospiraceae</taxon>
        <taxon>Enterocloster</taxon>
    </lineage>
</organism>
<name>A0A413FL40_9FIRM</name>
<evidence type="ECO:0000256" key="5">
    <source>
        <dbReference type="ARBA" id="ARBA00033164"/>
    </source>
</evidence>
<evidence type="ECO:0000256" key="2">
    <source>
        <dbReference type="ARBA" id="ARBA00010876"/>
    </source>
</evidence>
<dbReference type="Gene3D" id="3.10.290.10">
    <property type="entry name" value="RNA-binding S4 domain"/>
    <property type="match status" value="1"/>
</dbReference>
<evidence type="ECO:0000259" key="7">
    <source>
        <dbReference type="SMART" id="SM00363"/>
    </source>
</evidence>
<dbReference type="SUPFAM" id="SSF55174">
    <property type="entry name" value="Alpha-L RNA-binding motif"/>
    <property type="match status" value="1"/>
</dbReference>
<reference evidence="8 9" key="1">
    <citation type="submission" date="2018-08" db="EMBL/GenBank/DDBJ databases">
        <title>A genome reference for cultivated species of the human gut microbiota.</title>
        <authorList>
            <person name="Zou Y."/>
            <person name="Xue W."/>
            <person name="Luo G."/>
        </authorList>
    </citation>
    <scope>NUCLEOTIDE SEQUENCE [LARGE SCALE GENOMIC DNA]</scope>
    <source>
        <strain evidence="8 9">AF04-15</strain>
    </source>
</reference>
<feature type="domain" description="RNA-binding S4" evidence="7">
    <location>
        <begin position="13"/>
        <end position="73"/>
    </location>
</feature>
<dbReference type="EMBL" id="QSBM01000001">
    <property type="protein sequence ID" value="RGX32954.1"/>
    <property type="molecule type" value="Genomic_DNA"/>
</dbReference>
<dbReference type="InterPro" id="IPR020103">
    <property type="entry name" value="PsdUridine_synth_cat_dom_sf"/>
</dbReference>
<dbReference type="GO" id="GO:0003723">
    <property type="term" value="F:RNA binding"/>
    <property type="evidence" value="ECO:0007669"/>
    <property type="project" value="UniProtKB-KW"/>
</dbReference>
<comment type="catalytic activity">
    <reaction evidence="1">
        <text>a uridine in RNA = a pseudouridine in RNA</text>
        <dbReference type="Rhea" id="RHEA:48348"/>
        <dbReference type="Rhea" id="RHEA-COMP:12068"/>
        <dbReference type="Rhea" id="RHEA-COMP:12069"/>
        <dbReference type="ChEBI" id="CHEBI:65314"/>
        <dbReference type="ChEBI" id="CHEBI:65315"/>
    </reaction>
</comment>
<dbReference type="InterPro" id="IPR050188">
    <property type="entry name" value="RluA_PseudoU_synthase"/>
</dbReference>
<dbReference type="InterPro" id="IPR002942">
    <property type="entry name" value="S4_RNA-bd"/>
</dbReference>
<dbReference type="AlphaFoldDB" id="A0A413FL40"/>
<dbReference type="InterPro" id="IPR036986">
    <property type="entry name" value="S4_RNA-bd_sf"/>
</dbReference>
<evidence type="ECO:0000313" key="9">
    <source>
        <dbReference type="Proteomes" id="UP000283880"/>
    </source>
</evidence>
<dbReference type="PANTHER" id="PTHR21600">
    <property type="entry name" value="MITOCHONDRIAL RNA PSEUDOURIDINE SYNTHASE"/>
    <property type="match status" value="1"/>
</dbReference>
<dbReference type="GO" id="GO:0120159">
    <property type="term" value="F:rRNA pseudouridine synthase activity"/>
    <property type="evidence" value="ECO:0007669"/>
    <property type="project" value="UniProtKB-ARBA"/>
</dbReference>
<keyword evidence="6" id="KW-0694">RNA-binding</keyword>
<comment type="similarity">
    <text evidence="2">Belongs to the pseudouridine synthase RluA family.</text>
</comment>
<dbReference type="RefSeq" id="WP_007711420.1">
    <property type="nucleotide sequence ID" value="NZ_JAWRJJ010000302.1"/>
</dbReference>
<dbReference type="InterPro" id="IPR006224">
    <property type="entry name" value="PsdUridine_synth_RluA-like_CS"/>
</dbReference>
<gene>
    <name evidence="8" type="ORF">DWV29_01670</name>
</gene>
<dbReference type="OrthoDB" id="9773999at2"/>
<dbReference type="Gene3D" id="3.30.2350.10">
    <property type="entry name" value="Pseudouridine synthase"/>
    <property type="match status" value="1"/>
</dbReference>
<dbReference type="Proteomes" id="UP000283880">
    <property type="component" value="Unassembled WGS sequence"/>
</dbReference>
<accession>A0A413FL40</accession>
<dbReference type="PANTHER" id="PTHR21600:SF83">
    <property type="entry name" value="PSEUDOURIDYLATE SYNTHASE RPUSD4, MITOCHONDRIAL"/>
    <property type="match status" value="1"/>
</dbReference>
<dbReference type="PROSITE" id="PS01129">
    <property type="entry name" value="PSI_RLU"/>
    <property type="match status" value="1"/>
</dbReference>